<name>A0A2N3PX93_9PROT</name>
<dbReference type="NCBIfam" id="TIGR03469">
    <property type="entry name" value="HpnB"/>
    <property type="match status" value="1"/>
</dbReference>
<protein>
    <submittedName>
        <fullName evidence="2">Glycosyl transferase family 2</fullName>
    </submittedName>
</protein>
<evidence type="ECO:0000256" key="1">
    <source>
        <dbReference type="SAM" id="Phobius"/>
    </source>
</evidence>
<dbReference type="RefSeq" id="WP_101250255.1">
    <property type="nucleotide sequence ID" value="NZ_PIUM01000007.1"/>
</dbReference>
<dbReference type="Pfam" id="PF13641">
    <property type="entry name" value="Glyco_tranf_2_3"/>
    <property type="match status" value="1"/>
</dbReference>
<keyword evidence="1" id="KW-1133">Transmembrane helix</keyword>
<dbReference type="OrthoDB" id="9806525at2"/>
<keyword evidence="2" id="KW-0808">Transferase</keyword>
<keyword evidence="3" id="KW-1185">Reference proteome</keyword>
<feature type="transmembrane region" description="Helical" evidence="1">
    <location>
        <begin position="289"/>
        <end position="310"/>
    </location>
</feature>
<dbReference type="GO" id="GO:0016740">
    <property type="term" value="F:transferase activity"/>
    <property type="evidence" value="ECO:0007669"/>
    <property type="project" value="UniProtKB-KW"/>
</dbReference>
<evidence type="ECO:0000313" key="3">
    <source>
        <dbReference type="Proteomes" id="UP000233293"/>
    </source>
</evidence>
<sequence>MSFATLLAWLAALAWGWMLLLRGRFWIIERPKAAPGPAAWPVVAALVPARDEAEVIGQAVGSLLDQDYPGHFRVVVTDDHSSDGTARLARAAATERDAEDRLLVVEAAPLPPGWSGKMWAQSQALNAALSAFPDTELLLLTDADIGHAPGELTGMVARLLAEKSDMASLMVRLSTTSFAEKAVVPAFVFFFRLLYPFRWIADRARKTAGAAGGYILIRRTMLEKIGGLAAIRNALIDDCSLAATVKRAGGRVTLDLSRDTVSLRLYPGVEGLWMMIARSAYTQLRCSPLLLAGTVLAMAITFLLPPVFTVMPGPQRLPALLAWAELSLAFAPMLRFYRLPLPCAPLLPLTALFYLGATLDSARRHWQGRGGEWKGRVQAADTTRREG</sequence>
<dbReference type="PANTHER" id="PTHR43646">
    <property type="entry name" value="GLYCOSYLTRANSFERASE"/>
    <property type="match status" value="1"/>
</dbReference>
<dbReference type="SUPFAM" id="SSF53448">
    <property type="entry name" value="Nucleotide-diphospho-sugar transferases"/>
    <property type="match status" value="1"/>
</dbReference>
<proteinExistence type="predicted"/>
<comment type="caution">
    <text evidence="2">The sequence shown here is derived from an EMBL/GenBank/DDBJ whole genome shotgun (WGS) entry which is preliminary data.</text>
</comment>
<gene>
    <name evidence="2" type="ORF">CWS72_09025</name>
</gene>
<reference evidence="3" key="1">
    <citation type="submission" date="2017-12" db="EMBL/GenBank/DDBJ databases">
        <title>Draft genome sequence of Telmatospirillum siberiense 26-4b1T, an acidotolerant peatland alphaproteobacterium potentially involved in sulfur cycling.</title>
        <authorList>
            <person name="Hausmann B."/>
            <person name="Pjevac P."/>
            <person name="Schreck K."/>
            <person name="Herbold C.W."/>
            <person name="Daims H."/>
            <person name="Wagner M."/>
            <person name="Pester M."/>
            <person name="Loy A."/>
        </authorList>
    </citation>
    <scope>NUCLEOTIDE SEQUENCE [LARGE SCALE GENOMIC DNA]</scope>
    <source>
        <strain evidence="3">26-4b1</strain>
    </source>
</reference>
<evidence type="ECO:0000313" key="2">
    <source>
        <dbReference type="EMBL" id="PKU24995.1"/>
    </source>
</evidence>
<dbReference type="InterPro" id="IPR017832">
    <property type="entry name" value="Glyco_trans_2_hopen-assoc_HpnB"/>
</dbReference>
<organism evidence="2 3">
    <name type="scientific">Telmatospirillum siberiense</name>
    <dbReference type="NCBI Taxonomy" id="382514"/>
    <lineage>
        <taxon>Bacteria</taxon>
        <taxon>Pseudomonadati</taxon>
        <taxon>Pseudomonadota</taxon>
        <taxon>Alphaproteobacteria</taxon>
        <taxon>Rhodospirillales</taxon>
        <taxon>Rhodospirillaceae</taxon>
        <taxon>Telmatospirillum</taxon>
    </lineage>
</organism>
<dbReference type="EMBL" id="PIUM01000007">
    <property type="protein sequence ID" value="PKU24995.1"/>
    <property type="molecule type" value="Genomic_DNA"/>
</dbReference>
<dbReference type="InterPro" id="IPR029044">
    <property type="entry name" value="Nucleotide-diphossugar_trans"/>
</dbReference>
<dbReference type="Gene3D" id="3.90.550.10">
    <property type="entry name" value="Spore Coat Polysaccharide Biosynthesis Protein SpsA, Chain A"/>
    <property type="match status" value="1"/>
</dbReference>
<keyword evidence="1" id="KW-0472">Membrane</keyword>
<dbReference type="AlphaFoldDB" id="A0A2N3PX93"/>
<dbReference type="Proteomes" id="UP000233293">
    <property type="component" value="Unassembled WGS sequence"/>
</dbReference>
<accession>A0A2N3PX93</accession>
<feature type="transmembrane region" description="Helical" evidence="1">
    <location>
        <begin position="339"/>
        <end position="359"/>
    </location>
</feature>
<dbReference type="PANTHER" id="PTHR43646:SF3">
    <property type="entry name" value="SLR1566 PROTEIN"/>
    <property type="match status" value="1"/>
</dbReference>
<keyword evidence="1" id="KW-0812">Transmembrane</keyword>